<dbReference type="Proteomes" id="UP001500740">
    <property type="component" value="Unassembled WGS sequence"/>
</dbReference>
<protein>
    <recommendedName>
        <fullName evidence="2">DUF1468 domain-containing protein</fullName>
    </recommendedName>
</protein>
<feature type="transmembrane region" description="Helical" evidence="1">
    <location>
        <begin position="7"/>
        <end position="24"/>
    </location>
</feature>
<evidence type="ECO:0000313" key="3">
    <source>
        <dbReference type="EMBL" id="GAA0469494.1"/>
    </source>
</evidence>
<dbReference type="Pfam" id="PF07331">
    <property type="entry name" value="TctB"/>
    <property type="match status" value="1"/>
</dbReference>
<feature type="transmembrane region" description="Helical" evidence="1">
    <location>
        <begin position="129"/>
        <end position="155"/>
    </location>
</feature>
<feature type="transmembrane region" description="Helical" evidence="1">
    <location>
        <begin position="44"/>
        <end position="62"/>
    </location>
</feature>
<name>A0ABP3K1S0_9BACI</name>
<organism evidence="3 4">
    <name type="scientific">Alkalibacillus silvisoli</name>
    <dbReference type="NCBI Taxonomy" id="392823"/>
    <lineage>
        <taxon>Bacteria</taxon>
        <taxon>Bacillati</taxon>
        <taxon>Bacillota</taxon>
        <taxon>Bacilli</taxon>
        <taxon>Bacillales</taxon>
        <taxon>Bacillaceae</taxon>
        <taxon>Alkalibacillus</taxon>
    </lineage>
</organism>
<gene>
    <name evidence="3" type="ORF">GCM10008935_26670</name>
</gene>
<evidence type="ECO:0000256" key="1">
    <source>
        <dbReference type="SAM" id="Phobius"/>
    </source>
</evidence>
<accession>A0ABP3K1S0</accession>
<keyword evidence="4" id="KW-1185">Reference proteome</keyword>
<dbReference type="InterPro" id="IPR009936">
    <property type="entry name" value="DUF1468"/>
</dbReference>
<dbReference type="RefSeq" id="WP_343784344.1">
    <property type="nucleotide sequence ID" value="NZ_BAAACZ010000027.1"/>
</dbReference>
<evidence type="ECO:0000259" key="2">
    <source>
        <dbReference type="Pfam" id="PF07331"/>
    </source>
</evidence>
<keyword evidence="1" id="KW-0472">Membrane</keyword>
<keyword evidence="1" id="KW-0812">Transmembrane</keyword>
<keyword evidence="1" id="KW-1133">Transmembrane helix</keyword>
<reference evidence="4" key="1">
    <citation type="journal article" date="2019" name="Int. J. Syst. Evol. Microbiol.">
        <title>The Global Catalogue of Microorganisms (GCM) 10K type strain sequencing project: providing services to taxonomists for standard genome sequencing and annotation.</title>
        <authorList>
            <consortium name="The Broad Institute Genomics Platform"/>
            <consortium name="The Broad Institute Genome Sequencing Center for Infectious Disease"/>
            <person name="Wu L."/>
            <person name="Ma J."/>
        </authorList>
    </citation>
    <scope>NUCLEOTIDE SEQUENCE [LARGE SCALE GENOMIC DNA]</scope>
    <source>
        <strain evidence="4">JCM 14193</strain>
    </source>
</reference>
<dbReference type="EMBL" id="BAAACZ010000027">
    <property type="protein sequence ID" value="GAA0469494.1"/>
    <property type="molecule type" value="Genomic_DNA"/>
</dbReference>
<evidence type="ECO:0000313" key="4">
    <source>
        <dbReference type="Proteomes" id="UP001500740"/>
    </source>
</evidence>
<comment type="caution">
    <text evidence="3">The sequence shown here is derived from an EMBL/GenBank/DDBJ whole genome shotgun (WGS) entry which is preliminary data.</text>
</comment>
<feature type="transmembrane region" description="Helical" evidence="1">
    <location>
        <begin position="90"/>
        <end position="123"/>
    </location>
</feature>
<proteinExistence type="predicted"/>
<feature type="domain" description="DUF1468" evidence="2">
    <location>
        <begin position="7"/>
        <end position="156"/>
    </location>
</feature>
<sequence>MNKGTFIASLIVIGIGVWLFWGSGSLGQTSTGQDPLGPAFYPRLLAGSFIVLGSILLFQQVFKQMNMASQKVEDEEDEPEYMSFKNKMTIISIILLGVVYIFVLDSIGFILATTLYIVALMLILHERTWWKIGLTSVTVSVVLYLLFSGVLNVLLPTLF</sequence>